<feature type="transmembrane region" description="Helical" evidence="1">
    <location>
        <begin position="66"/>
        <end position="92"/>
    </location>
</feature>
<dbReference type="InterPro" id="IPR050767">
    <property type="entry name" value="Sel1_AlgK"/>
</dbReference>
<evidence type="ECO:0000313" key="3">
    <source>
        <dbReference type="Proteomes" id="UP001595798"/>
    </source>
</evidence>
<dbReference type="InterPro" id="IPR006597">
    <property type="entry name" value="Sel1-like"/>
</dbReference>
<evidence type="ECO:0000313" key="2">
    <source>
        <dbReference type="EMBL" id="MFC4258544.1"/>
    </source>
</evidence>
<comment type="caution">
    <text evidence="2">The sequence shown here is derived from an EMBL/GenBank/DDBJ whole genome shotgun (WGS) entry which is preliminary data.</text>
</comment>
<name>A0ABV8QHK1_9GAMM</name>
<sequence>MNRQSSPQNSSKRPRRAPIRWLLFIAFIHTVPAPIYLVLAIGVAPPLAIILFGLHGTFRITEASPAIALMLLLPGLLYAALCLVVAQGLAVLLDRMRGRRARTLLLLALTLLPLWAALQPIYFLAGEGQSERGSVLDAWLGVGLSGAGAAAYGLVLLAVLLFFFACYWRGRLPALWFSLFGYWRRVGVGLAMAALAGLFLVNPDTLICRPFAIAGHAGAQVCLAESIEAKTSPYLGKYPAEHWYELAALDGNETALWKTVNMNRDEAKKRFWLMRLAKEGNGEAQYLLYREMQSDGTSEQESRIWLEKAAGNGQPDAQWRLAAVLRHEFATEAPSGGLEGYRSWLRKAADQGNHQALVTIAQHLSRGSAGFDVDLERAKTYYKRALSTDPMDQTVNYQDRIDEITRWQEGLRYEDVDTLVFLGRQFATAWQARPVVRQKGLELLGRAGALGHEQAYHEASDLLIYGRDGMPRDVQRGQAILREAANDGDIRALEKLYSGYFQGHYGFDRDYRKAREMIDKLIEAYRHDRGFPNRYSIARLERDLDYIQRMADSVGGRIHDETALRDSVKTRDVESTYQLAMQLNKLGGYDDVEEAVSLFHDAADAGHTEAQWELHLIYLRGETVVEYSEQGTSRRTLVNKMPDKAMTYLKQAAAGKHRLAMAHLALYYQKGRHGLPVDYEASADLYRELIQASEDNTYGWDVDLDQYTNYEIYKSHLARSEMLLEITR</sequence>
<dbReference type="SMART" id="SM00671">
    <property type="entry name" value="SEL1"/>
    <property type="match status" value="6"/>
</dbReference>
<keyword evidence="1" id="KW-0472">Membrane</keyword>
<keyword evidence="1" id="KW-1133">Transmembrane helix</keyword>
<gene>
    <name evidence="2" type="ORF">ACFOZ5_05775</name>
</gene>
<dbReference type="EMBL" id="JBHSDI010000009">
    <property type="protein sequence ID" value="MFC4258544.1"/>
    <property type="molecule type" value="Genomic_DNA"/>
</dbReference>
<dbReference type="InterPro" id="IPR011990">
    <property type="entry name" value="TPR-like_helical_dom_sf"/>
</dbReference>
<proteinExistence type="predicted"/>
<feature type="transmembrane region" description="Helical" evidence="1">
    <location>
        <begin position="21"/>
        <end position="54"/>
    </location>
</feature>
<accession>A0ABV8QHK1</accession>
<keyword evidence="1" id="KW-0812">Transmembrane</keyword>
<dbReference type="PANTHER" id="PTHR11102:SF160">
    <property type="entry name" value="ERAD-ASSOCIATED E3 UBIQUITIN-PROTEIN LIGASE COMPONENT HRD3"/>
    <property type="match status" value="1"/>
</dbReference>
<keyword evidence="3" id="KW-1185">Reference proteome</keyword>
<organism evidence="2 3">
    <name type="scientific">Marinobacter lacisalsi</name>
    <dbReference type="NCBI Taxonomy" id="475979"/>
    <lineage>
        <taxon>Bacteria</taxon>
        <taxon>Pseudomonadati</taxon>
        <taxon>Pseudomonadota</taxon>
        <taxon>Gammaproteobacteria</taxon>
        <taxon>Pseudomonadales</taxon>
        <taxon>Marinobacteraceae</taxon>
        <taxon>Marinobacter</taxon>
    </lineage>
</organism>
<feature type="transmembrane region" description="Helical" evidence="1">
    <location>
        <begin position="182"/>
        <end position="201"/>
    </location>
</feature>
<dbReference type="PANTHER" id="PTHR11102">
    <property type="entry name" value="SEL-1-LIKE PROTEIN"/>
    <property type="match status" value="1"/>
</dbReference>
<dbReference type="SUPFAM" id="SSF81901">
    <property type="entry name" value="HCP-like"/>
    <property type="match status" value="3"/>
</dbReference>
<evidence type="ECO:0000256" key="1">
    <source>
        <dbReference type="SAM" id="Phobius"/>
    </source>
</evidence>
<protein>
    <submittedName>
        <fullName evidence="2">Tetratricopeptide repeat protein</fullName>
    </submittedName>
</protein>
<dbReference type="Pfam" id="PF08238">
    <property type="entry name" value="Sel1"/>
    <property type="match status" value="9"/>
</dbReference>
<dbReference type="Proteomes" id="UP001595798">
    <property type="component" value="Unassembled WGS sequence"/>
</dbReference>
<feature type="transmembrane region" description="Helical" evidence="1">
    <location>
        <begin position="145"/>
        <end position="170"/>
    </location>
</feature>
<dbReference type="RefSeq" id="WP_379886072.1">
    <property type="nucleotide sequence ID" value="NZ_JBHSDI010000009.1"/>
</dbReference>
<dbReference type="Gene3D" id="1.25.40.10">
    <property type="entry name" value="Tetratricopeptide repeat domain"/>
    <property type="match status" value="3"/>
</dbReference>
<feature type="transmembrane region" description="Helical" evidence="1">
    <location>
        <begin position="104"/>
        <end position="125"/>
    </location>
</feature>
<reference evidence="3" key="1">
    <citation type="journal article" date="2019" name="Int. J. Syst. Evol. Microbiol.">
        <title>The Global Catalogue of Microorganisms (GCM) 10K type strain sequencing project: providing services to taxonomists for standard genome sequencing and annotation.</title>
        <authorList>
            <consortium name="The Broad Institute Genomics Platform"/>
            <consortium name="The Broad Institute Genome Sequencing Center for Infectious Disease"/>
            <person name="Wu L."/>
            <person name="Ma J."/>
        </authorList>
    </citation>
    <scope>NUCLEOTIDE SEQUENCE [LARGE SCALE GENOMIC DNA]</scope>
    <source>
        <strain evidence="3">CECT 7297</strain>
    </source>
</reference>